<feature type="compositionally biased region" description="Low complexity" evidence="1">
    <location>
        <begin position="52"/>
        <end position="66"/>
    </location>
</feature>
<dbReference type="OrthoDB" id="866268at2"/>
<protein>
    <submittedName>
        <fullName evidence="2">Uncharacterized protein</fullName>
    </submittedName>
</protein>
<feature type="compositionally biased region" description="Polar residues" evidence="1">
    <location>
        <begin position="238"/>
        <end position="252"/>
    </location>
</feature>
<dbReference type="AlphaFoldDB" id="A0A1I5Y0W7"/>
<name>A0A1I5Y0W7_HYMAR</name>
<feature type="compositionally biased region" description="Basic and acidic residues" evidence="1">
    <location>
        <begin position="86"/>
        <end position="98"/>
    </location>
</feature>
<evidence type="ECO:0000313" key="2">
    <source>
        <dbReference type="EMBL" id="SFQ37838.1"/>
    </source>
</evidence>
<evidence type="ECO:0000313" key="3">
    <source>
        <dbReference type="Proteomes" id="UP000199029"/>
    </source>
</evidence>
<feature type="compositionally biased region" description="Basic and acidic residues" evidence="1">
    <location>
        <begin position="410"/>
        <end position="441"/>
    </location>
</feature>
<feature type="compositionally biased region" description="Polar residues" evidence="1">
    <location>
        <begin position="102"/>
        <end position="114"/>
    </location>
</feature>
<proteinExistence type="predicted"/>
<feature type="compositionally biased region" description="Low complexity" evidence="1">
    <location>
        <begin position="273"/>
        <end position="283"/>
    </location>
</feature>
<feature type="compositionally biased region" description="Polar residues" evidence="1">
    <location>
        <begin position="343"/>
        <end position="353"/>
    </location>
</feature>
<organism evidence="2 3">
    <name type="scientific">Hymenobacter arizonensis</name>
    <name type="common">Siccationidurans arizonensis</name>
    <dbReference type="NCBI Taxonomy" id="1227077"/>
    <lineage>
        <taxon>Bacteria</taxon>
        <taxon>Pseudomonadati</taxon>
        <taxon>Bacteroidota</taxon>
        <taxon>Cytophagia</taxon>
        <taxon>Cytophagales</taxon>
        <taxon>Hymenobacteraceae</taxon>
        <taxon>Hymenobacter</taxon>
    </lineage>
</organism>
<sequence length="441" mass="46341">MKNEETNLNTESNDIAGNRIDGPVGNTAARPTQPGAGTGIPGGPPAQNTAGSPDISSPDAPASSESLVDSEMGAGNGAIDADGEEQENKEANPDDLKPTDTYGGNFSNSTQGSYNDRERRENQNSDPSRGEFGAQDLGGTTQGGYGNQNRIINYQPRGSAEDQYYGGAGRPGLQDNSYRAYDGGNERSDNRANYAYEQGTATAGTSGRAADDGQLRGTNYDGPSGDNRNQPDRGDANSAFQVDNGSAPSSRDSGFADDYGHTSLRGEGAGNVGAASQATGQSGAEHRNQTEEYRPQQTGVDKQGHREEQHPGYSTNDPEVADQRGQRPASSMGYADRGREQPRQTPDFQTGNDRNGYVQGNGGDASQGMGSKGGSYNDAYDDSEPGSNLGSPAQGDQRIEDRAQNYGQAARKENRSAEGDDDAADHGAPRRNAGRDDQADE</sequence>
<feature type="compositionally biased region" description="Low complexity" evidence="1">
    <location>
        <begin position="199"/>
        <end position="208"/>
    </location>
</feature>
<dbReference type="Proteomes" id="UP000199029">
    <property type="component" value="Unassembled WGS sequence"/>
</dbReference>
<feature type="region of interest" description="Disordered" evidence="1">
    <location>
        <begin position="1"/>
        <end position="441"/>
    </location>
</feature>
<gene>
    <name evidence="2" type="ORF">SAMN04515668_2154</name>
</gene>
<dbReference type="STRING" id="1227077.SAMN04515668_2154"/>
<reference evidence="3" key="1">
    <citation type="submission" date="2016-10" db="EMBL/GenBank/DDBJ databases">
        <authorList>
            <person name="Varghese N."/>
            <person name="Submissions S."/>
        </authorList>
    </citation>
    <scope>NUCLEOTIDE SEQUENCE [LARGE SCALE GENOMIC DNA]</scope>
    <source>
        <strain evidence="3">OR362-8,ATCC BAA-1266,JCM 13504</strain>
    </source>
</reference>
<feature type="compositionally biased region" description="Gly residues" evidence="1">
    <location>
        <begin position="359"/>
        <end position="373"/>
    </location>
</feature>
<feature type="compositionally biased region" description="Polar residues" evidence="1">
    <location>
        <begin position="1"/>
        <end position="15"/>
    </location>
</feature>
<keyword evidence="3" id="KW-1185">Reference proteome</keyword>
<accession>A0A1I5Y0W7</accession>
<feature type="compositionally biased region" description="Basic and acidic residues" evidence="1">
    <location>
        <begin position="284"/>
        <end position="294"/>
    </location>
</feature>
<dbReference type="RefSeq" id="WP_092672251.1">
    <property type="nucleotide sequence ID" value="NZ_FOXS01000002.1"/>
</dbReference>
<evidence type="ECO:0000256" key="1">
    <source>
        <dbReference type="SAM" id="MobiDB-lite"/>
    </source>
</evidence>
<dbReference type="EMBL" id="FOXS01000002">
    <property type="protein sequence ID" value="SFQ37838.1"/>
    <property type="molecule type" value="Genomic_DNA"/>
</dbReference>